<protein>
    <submittedName>
        <fullName evidence="5">Helix-turn-helix transcriptional regulator</fullName>
    </submittedName>
</protein>
<accession>A0ABY3VMI9</accession>
<organism evidence="5 6">
    <name type="scientific">Mycobacterium paraterrae</name>
    <dbReference type="NCBI Taxonomy" id="577492"/>
    <lineage>
        <taxon>Bacteria</taxon>
        <taxon>Bacillati</taxon>
        <taxon>Actinomycetota</taxon>
        <taxon>Actinomycetes</taxon>
        <taxon>Mycobacteriales</taxon>
        <taxon>Mycobacteriaceae</taxon>
        <taxon>Mycobacterium</taxon>
    </lineage>
</organism>
<sequence>MTVLLDTTDLGEAEQILSASCARQRHSAPAEALTGARVVRSQIGSLIVDDIEFSYDLSTEPEPLADIVLRRVHSGFIAQQFPERLGEKVALDEVTAVGARNGFPSSARVFKARYDALTVSRSVLRRVAVPAVIEELTSKQSQSTISISPAANDHLVKTIDYVRKGVMRDPFAAQNPLIISAVEDYLAATVLAAFPDAALHDSGLDDHGDGTPSLLRRAIAFIDDHAHRDISVVDIAESIYVTPRALQYMFRRHRDCTPMEYLRRVRLHHAHLELVAADRHRTTVGQVAARWGFGHLGRFAVYYRAQYGQSPHVTLRE</sequence>
<proteinExistence type="predicted"/>
<keyword evidence="1" id="KW-0805">Transcription regulation</keyword>
<keyword evidence="2" id="KW-0238">DNA-binding</keyword>
<dbReference type="EMBL" id="CP092488">
    <property type="protein sequence ID" value="UMB70650.1"/>
    <property type="molecule type" value="Genomic_DNA"/>
</dbReference>
<dbReference type="InterPro" id="IPR018062">
    <property type="entry name" value="HTH_AraC-typ_CS"/>
</dbReference>
<dbReference type="PROSITE" id="PS00041">
    <property type="entry name" value="HTH_ARAC_FAMILY_1"/>
    <property type="match status" value="1"/>
</dbReference>
<evidence type="ECO:0000256" key="1">
    <source>
        <dbReference type="ARBA" id="ARBA00023015"/>
    </source>
</evidence>
<dbReference type="SMART" id="SM00342">
    <property type="entry name" value="HTH_ARAC"/>
    <property type="match status" value="1"/>
</dbReference>
<feature type="domain" description="HTH araC/xylS-type" evidence="4">
    <location>
        <begin position="216"/>
        <end position="317"/>
    </location>
</feature>
<dbReference type="Gene3D" id="1.10.10.60">
    <property type="entry name" value="Homeodomain-like"/>
    <property type="match status" value="1"/>
</dbReference>
<name>A0ABY3VMI9_9MYCO</name>
<dbReference type="RefSeq" id="WP_240262412.1">
    <property type="nucleotide sequence ID" value="NZ_CP092488.2"/>
</dbReference>
<dbReference type="PROSITE" id="PS01124">
    <property type="entry name" value="HTH_ARAC_FAMILY_2"/>
    <property type="match status" value="1"/>
</dbReference>
<evidence type="ECO:0000313" key="6">
    <source>
        <dbReference type="Proteomes" id="UP001055336"/>
    </source>
</evidence>
<keyword evidence="6" id="KW-1185">Reference proteome</keyword>
<dbReference type="PANTHER" id="PTHR46796">
    <property type="entry name" value="HTH-TYPE TRANSCRIPTIONAL ACTIVATOR RHAS-RELATED"/>
    <property type="match status" value="1"/>
</dbReference>
<dbReference type="PANTHER" id="PTHR46796:SF12">
    <property type="entry name" value="HTH-TYPE DNA-BINDING TRANSCRIPTIONAL ACTIVATOR EUTR"/>
    <property type="match status" value="1"/>
</dbReference>
<dbReference type="Pfam" id="PF12833">
    <property type="entry name" value="HTH_18"/>
    <property type="match status" value="1"/>
</dbReference>
<keyword evidence="3" id="KW-0804">Transcription</keyword>
<dbReference type="InterPro" id="IPR050204">
    <property type="entry name" value="AraC_XylS_family_regulators"/>
</dbReference>
<dbReference type="InterPro" id="IPR009057">
    <property type="entry name" value="Homeodomain-like_sf"/>
</dbReference>
<dbReference type="Proteomes" id="UP001055336">
    <property type="component" value="Chromosome"/>
</dbReference>
<dbReference type="SUPFAM" id="SSF46689">
    <property type="entry name" value="Homeodomain-like"/>
    <property type="match status" value="2"/>
</dbReference>
<evidence type="ECO:0000256" key="3">
    <source>
        <dbReference type="ARBA" id="ARBA00023163"/>
    </source>
</evidence>
<evidence type="ECO:0000256" key="2">
    <source>
        <dbReference type="ARBA" id="ARBA00023125"/>
    </source>
</evidence>
<evidence type="ECO:0000259" key="4">
    <source>
        <dbReference type="PROSITE" id="PS01124"/>
    </source>
</evidence>
<gene>
    <name evidence="5" type="ORF">MKK62_04875</name>
</gene>
<evidence type="ECO:0000313" key="5">
    <source>
        <dbReference type="EMBL" id="UMB70650.1"/>
    </source>
</evidence>
<dbReference type="InterPro" id="IPR018060">
    <property type="entry name" value="HTH_AraC"/>
</dbReference>
<reference evidence="5" key="1">
    <citation type="submission" date="2022-08" db="EMBL/GenBank/DDBJ databases">
        <title>Whole genome sequencing of non-tuberculosis mycobacteria type-strains.</title>
        <authorList>
            <person name="Igarashi Y."/>
            <person name="Osugi A."/>
            <person name="Mitarai S."/>
        </authorList>
    </citation>
    <scope>NUCLEOTIDE SEQUENCE</scope>
    <source>
        <strain evidence="5">DSM 45127</strain>
    </source>
</reference>